<keyword evidence="4" id="KW-1133">Transmembrane helix</keyword>
<reference evidence="6 7" key="1">
    <citation type="submission" date="2018-05" db="EMBL/GenBank/DDBJ databases">
        <title>Genome sequencing of Flavobacterium sp. HYN0049.</title>
        <authorList>
            <person name="Yi H."/>
            <person name="Baek C."/>
        </authorList>
    </citation>
    <scope>NUCLEOTIDE SEQUENCE [LARGE SCALE GENOMIC DNA]</scope>
    <source>
        <strain evidence="6 7">HYN0049</strain>
    </source>
</reference>
<organism evidence="6 7">
    <name type="scientific">Flavobacterium pallidum</name>
    <dbReference type="NCBI Taxonomy" id="2172098"/>
    <lineage>
        <taxon>Bacteria</taxon>
        <taxon>Pseudomonadati</taxon>
        <taxon>Bacteroidota</taxon>
        <taxon>Flavobacteriia</taxon>
        <taxon>Flavobacteriales</taxon>
        <taxon>Flavobacteriaceae</taxon>
        <taxon>Flavobacterium</taxon>
    </lineage>
</organism>
<dbReference type="InterPro" id="IPR009057">
    <property type="entry name" value="Homeodomain-like_sf"/>
</dbReference>
<keyword evidence="4" id="KW-0812">Transmembrane</keyword>
<dbReference type="RefSeq" id="WP_108904540.1">
    <property type="nucleotide sequence ID" value="NZ_CP029187.1"/>
</dbReference>
<feature type="transmembrane region" description="Helical" evidence="4">
    <location>
        <begin position="109"/>
        <end position="128"/>
    </location>
</feature>
<keyword evidence="7" id="KW-1185">Reference proteome</keyword>
<dbReference type="GO" id="GO:0003700">
    <property type="term" value="F:DNA-binding transcription factor activity"/>
    <property type="evidence" value="ECO:0007669"/>
    <property type="project" value="InterPro"/>
</dbReference>
<dbReference type="Pfam" id="PF12833">
    <property type="entry name" value="HTH_18"/>
    <property type="match status" value="1"/>
</dbReference>
<keyword evidence="4" id="KW-0472">Membrane</keyword>
<dbReference type="KEGG" id="fpal:HYN49_13145"/>
<feature type="transmembrane region" description="Helical" evidence="4">
    <location>
        <begin position="192"/>
        <end position="211"/>
    </location>
</feature>
<evidence type="ECO:0000256" key="4">
    <source>
        <dbReference type="SAM" id="Phobius"/>
    </source>
</evidence>
<proteinExistence type="predicted"/>
<feature type="domain" description="HTH araC/xylS-type" evidence="5">
    <location>
        <begin position="304"/>
        <end position="400"/>
    </location>
</feature>
<dbReference type="PANTHER" id="PTHR43280:SF29">
    <property type="entry name" value="ARAC-FAMILY TRANSCRIPTIONAL REGULATOR"/>
    <property type="match status" value="1"/>
</dbReference>
<evidence type="ECO:0000259" key="5">
    <source>
        <dbReference type="PROSITE" id="PS01124"/>
    </source>
</evidence>
<feature type="transmembrane region" description="Helical" evidence="4">
    <location>
        <begin position="223"/>
        <end position="242"/>
    </location>
</feature>
<dbReference type="Proteomes" id="UP000244937">
    <property type="component" value="Chromosome"/>
</dbReference>
<evidence type="ECO:0000256" key="2">
    <source>
        <dbReference type="ARBA" id="ARBA00023125"/>
    </source>
</evidence>
<dbReference type="SUPFAM" id="SSF46689">
    <property type="entry name" value="Homeodomain-like"/>
    <property type="match status" value="1"/>
</dbReference>
<dbReference type="AlphaFoldDB" id="A0A2S1SK03"/>
<dbReference type="EMBL" id="CP029187">
    <property type="protein sequence ID" value="AWI26763.1"/>
    <property type="molecule type" value="Genomic_DNA"/>
</dbReference>
<evidence type="ECO:0000256" key="3">
    <source>
        <dbReference type="ARBA" id="ARBA00023163"/>
    </source>
</evidence>
<protein>
    <submittedName>
        <fullName evidence="6">AraC family transcriptional regulator</fullName>
    </submittedName>
</protein>
<evidence type="ECO:0000313" key="7">
    <source>
        <dbReference type="Proteomes" id="UP000244937"/>
    </source>
</evidence>
<keyword evidence="1" id="KW-0805">Transcription regulation</keyword>
<gene>
    <name evidence="6" type="ORF">HYN49_13145</name>
</gene>
<keyword evidence="3" id="KW-0804">Transcription</keyword>
<dbReference type="InterPro" id="IPR018060">
    <property type="entry name" value="HTH_AraC"/>
</dbReference>
<feature type="transmembrane region" description="Helical" evidence="4">
    <location>
        <begin position="148"/>
        <end position="167"/>
    </location>
</feature>
<dbReference type="OrthoDB" id="9779074at2"/>
<keyword evidence="2" id="KW-0238">DNA-binding</keyword>
<evidence type="ECO:0000256" key="1">
    <source>
        <dbReference type="ARBA" id="ARBA00023015"/>
    </source>
</evidence>
<name>A0A2S1SK03_9FLAO</name>
<dbReference type="PROSITE" id="PS01124">
    <property type="entry name" value="HTH_ARAC_FAMILY_2"/>
    <property type="match status" value="1"/>
</dbReference>
<dbReference type="Gene3D" id="1.10.10.60">
    <property type="entry name" value="Homeodomain-like"/>
    <property type="match status" value="2"/>
</dbReference>
<sequence>MLFQFGFYSSLLLITFSQGILYSILLLRKGSKSGDKSNYWLSVFILVCSLYIAPWMLGFAGWYDNQPYRDILFYVPFQQLYLFGPLIYFYTQSLLNPNFRLTKMASLHFLPAVIFLLWNLWIWVYDYFIVNCNYFYADGTDKDFDAWYQYSGFGSMVLYLVLSIRYYNIYRVLIFQVTSFAESILFDWIKKYLISFLILTLLPIAFDVLAYFLPEIRTYAGSWWYFLAFSVVMYYIAITAYANPVISKIHFRLSPFDSGPVVLLSESNVRESENIIEIEADIIKKEITPDLKEWILKMEFLLKEEELYKNPELTLSDVAKRLSINISITSKVVNQGFGLNFNDLINQYRTEAVVKCLEQGLHKNTTLLGIAFDCGFNSKATFNRAFKKHTGKSPKDYIADL</sequence>
<dbReference type="SMART" id="SM00342">
    <property type="entry name" value="HTH_ARAC"/>
    <property type="match status" value="1"/>
</dbReference>
<dbReference type="GO" id="GO:0043565">
    <property type="term" value="F:sequence-specific DNA binding"/>
    <property type="evidence" value="ECO:0007669"/>
    <property type="project" value="InterPro"/>
</dbReference>
<feature type="transmembrane region" description="Helical" evidence="4">
    <location>
        <begin position="39"/>
        <end position="59"/>
    </location>
</feature>
<evidence type="ECO:0000313" key="6">
    <source>
        <dbReference type="EMBL" id="AWI26763.1"/>
    </source>
</evidence>
<feature type="transmembrane region" description="Helical" evidence="4">
    <location>
        <begin position="71"/>
        <end position="89"/>
    </location>
</feature>
<dbReference type="PANTHER" id="PTHR43280">
    <property type="entry name" value="ARAC-FAMILY TRANSCRIPTIONAL REGULATOR"/>
    <property type="match status" value="1"/>
</dbReference>
<accession>A0A2S1SK03</accession>
<feature type="transmembrane region" description="Helical" evidence="4">
    <location>
        <begin position="6"/>
        <end position="27"/>
    </location>
</feature>